<dbReference type="GO" id="GO:0032259">
    <property type="term" value="P:methylation"/>
    <property type="evidence" value="ECO:0007669"/>
    <property type="project" value="UniProtKB-KW"/>
</dbReference>
<evidence type="ECO:0000256" key="1">
    <source>
        <dbReference type="ARBA" id="ARBA00004604"/>
    </source>
</evidence>
<evidence type="ECO:0000313" key="9">
    <source>
        <dbReference type="EMBL" id="ELQ76864.1"/>
    </source>
</evidence>
<comment type="function">
    <text evidence="8">S-adenosyl-L-methionine-dependent methyltransferase that specifically methylates the N(1) position of adenine in helix 25.1 in 25S rRNA. Required both for ribosomal 40S and 60S subunits biogenesis. Required for efficient pre-rRNA cleavage at site A2.</text>
</comment>
<reference evidence="9 10" key="1">
    <citation type="journal article" date="2012" name="PLoS Pathog.">
        <title>The genome of the obligate intracellular parasite Trachipleistophora hominis: new insights into microsporidian genome dynamics and reductive evolution.</title>
        <authorList>
            <person name="Heinz E."/>
            <person name="Williams T.A."/>
            <person name="Nakjang S."/>
            <person name="Noel C.J."/>
            <person name="Swan D.C."/>
            <person name="Goldberg A.V."/>
            <person name="Harris S.R."/>
            <person name="Weinmaier T."/>
            <person name="Markert S."/>
            <person name="Becher D."/>
            <person name="Bernhardt J."/>
            <person name="Dagan T."/>
            <person name="Hacker C."/>
            <person name="Lucocq J.M."/>
            <person name="Schweder T."/>
            <person name="Rattei T."/>
            <person name="Hall N."/>
            <person name="Hirt R.P."/>
            <person name="Embley T.M."/>
        </authorList>
    </citation>
    <scope>NUCLEOTIDE SEQUENCE [LARGE SCALE GENOMIC DNA]</scope>
</reference>
<keyword evidence="5 8" id="KW-0808">Transferase</keyword>
<proteinExistence type="inferred from homology"/>
<evidence type="ECO:0000256" key="5">
    <source>
        <dbReference type="ARBA" id="ARBA00022679"/>
    </source>
</evidence>
<protein>
    <recommendedName>
        <fullName evidence="8">Ribosomal RNA-processing protein 8</fullName>
        <ecNumber evidence="8">2.1.1.-</ecNumber>
    </recommendedName>
</protein>
<name>L7JZK0_TRAHO</name>
<dbReference type="Pfam" id="PF05148">
    <property type="entry name" value="Methyltransf_8"/>
    <property type="match status" value="1"/>
</dbReference>
<dbReference type="VEuPathDB" id="MicrosporidiaDB:THOM_0151"/>
<dbReference type="AlphaFoldDB" id="L7JZK0"/>
<comment type="similarity">
    <text evidence="2 8">Belongs to the methyltransferase superfamily. RRP8 family.</text>
</comment>
<dbReference type="Gene3D" id="3.40.50.150">
    <property type="entry name" value="Vaccinia Virus protein VP39"/>
    <property type="match status" value="1"/>
</dbReference>
<dbReference type="OrthoDB" id="10258825at2759"/>
<dbReference type="Gene3D" id="1.10.10.2150">
    <property type="entry name" value="Ribosomal RNA-processing protein 8, N-terminal domain"/>
    <property type="match status" value="1"/>
</dbReference>
<dbReference type="InterPro" id="IPR029063">
    <property type="entry name" value="SAM-dependent_MTases_sf"/>
</dbReference>
<evidence type="ECO:0000256" key="3">
    <source>
        <dbReference type="ARBA" id="ARBA00022552"/>
    </source>
</evidence>
<keyword evidence="4 8" id="KW-0489">Methyltransferase</keyword>
<dbReference type="PANTHER" id="PTHR12787">
    <property type="entry name" value="RIBOSOMAL RNA-PROCESSING PROTEIN 8"/>
    <property type="match status" value="1"/>
</dbReference>
<gene>
    <name evidence="9" type="ORF">THOM_0151</name>
</gene>
<dbReference type="GO" id="GO:0005730">
    <property type="term" value="C:nucleolus"/>
    <property type="evidence" value="ECO:0007669"/>
    <property type="project" value="UniProtKB-SubCell"/>
</dbReference>
<organism evidence="9 10">
    <name type="scientific">Trachipleistophora hominis</name>
    <name type="common">Microsporidian parasite</name>
    <dbReference type="NCBI Taxonomy" id="72359"/>
    <lineage>
        <taxon>Eukaryota</taxon>
        <taxon>Fungi</taxon>
        <taxon>Fungi incertae sedis</taxon>
        <taxon>Microsporidia</taxon>
        <taxon>Pleistophoridae</taxon>
        <taxon>Trachipleistophora</taxon>
    </lineage>
</organism>
<keyword evidence="7 8" id="KW-0539">Nucleus</keyword>
<dbReference type="EC" id="2.1.1.-" evidence="8"/>
<dbReference type="OMA" id="KWPTNPL"/>
<comment type="subcellular location">
    <subcellularLocation>
        <location evidence="1 8">Nucleus</location>
        <location evidence="1 8">Nucleolus</location>
    </subcellularLocation>
</comment>
<evidence type="ECO:0000256" key="2">
    <source>
        <dbReference type="ARBA" id="ARBA00006301"/>
    </source>
</evidence>
<dbReference type="InterPro" id="IPR042036">
    <property type="entry name" value="RRP8_N"/>
</dbReference>
<evidence type="ECO:0000256" key="6">
    <source>
        <dbReference type="ARBA" id="ARBA00022691"/>
    </source>
</evidence>
<dbReference type="InterPro" id="IPR007823">
    <property type="entry name" value="RRP8"/>
</dbReference>
<dbReference type="GO" id="GO:0006364">
    <property type="term" value="P:rRNA processing"/>
    <property type="evidence" value="ECO:0007669"/>
    <property type="project" value="UniProtKB-UniRule"/>
</dbReference>
<keyword evidence="10" id="KW-1185">Reference proteome</keyword>
<dbReference type="HOGENOM" id="CLU_027694_1_2_1"/>
<dbReference type="SUPFAM" id="SSF53335">
    <property type="entry name" value="S-adenosyl-L-methionine-dependent methyltransferases"/>
    <property type="match status" value="1"/>
</dbReference>
<dbReference type="PANTHER" id="PTHR12787:SF0">
    <property type="entry name" value="RIBOSOMAL RNA-PROCESSING PROTEIN 8"/>
    <property type="match status" value="1"/>
</dbReference>
<dbReference type="FunCoup" id="L7JZK0">
    <property type="interactions" value="107"/>
</dbReference>
<evidence type="ECO:0000313" key="10">
    <source>
        <dbReference type="Proteomes" id="UP000011185"/>
    </source>
</evidence>
<accession>L7JZK0</accession>
<dbReference type="EMBL" id="JH993810">
    <property type="protein sequence ID" value="ELQ76864.1"/>
    <property type="molecule type" value="Genomic_DNA"/>
</dbReference>
<evidence type="ECO:0000256" key="8">
    <source>
        <dbReference type="RuleBase" id="RU365074"/>
    </source>
</evidence>
<dbReference type="InParanoid" id="L7JZK0"/>
<evidence type="ECO:0000256" key="4">
    <source>
        <dbReference type="ARBA" id="ARBA00022603"/>
    </source>
</evidence>
<keyword evidence="6 8" id="KW-0949">S-adenosyl-L-methionine</keyword>
<dbReference type="Proteomes" id="UP000011185">
    <property type="component" value="Unassembled WGS sequence"/>
</dbReference>
<sequence length="206" mass="23799">MSSIRKYEKRLEGAKFRIINELMYKNEKIEPEQLLEYHIGYRSQTQKWPVNPIDTIIEHLKTKEYSKIADVGCGEALLAQKIAHVDSYDYYPINESIIKSDINEIKCEDAEYECAVYCLSLMKNNVGAAMKECNRIVKVGGCVVIAEVLSRISSLNEFYTQMLAMGFKKNSVLASNDFFIIVEFIKVKDCDKVVDMFLKECVYKKR</sequence>
<dbReference type="GO" id="GO:0008168">
    <property type="term" value="F:methyltransferase activity"/>
    <property type="evidence" value="ECO:0007669"/>
    <property type="project" value="UniProtKB-KW"/>
</dbReference>
<dbReference type="STRING" id="72359.L7JZK0"/>
<keyword evidence="3 8" id="KW-0698">rRNA processing</keyword>
<evidence type="ECO:0000256" key="7">
    <source>
        <dbReference type="ARBA" id="ARBA00023242"/>
    </source>
</evidence>